<organism evidence="3 4">
    <name type="scientific">Thiopseudomonas denitrificans</name>
    <dbReference type="NCBI Taxonomy" id="1501432"/>
    <lineage>
        <taxon>Bacteria</taxon>
        <taxon>Pseudomonadati</taxon>
        <taxon>Pseudomonadota</taxon>
        <taxon>Gammaproteobacteria</taxon>
        <taxon>Pseudomonadales</taxon>
        <taxon>Pseudomonadaceae</taxon>
        <taxon>Thiopseudomonas</taxon>
    </lineage>
</organism>
<dbReference type="EMBL" id="SNYK01000001">
    <property type="protein sequence ID" value="TDQ40076.1"/>
    <property type="molecule type" value="Genomic_DNA"/>
</dbReference>
<keyword evidence="2" id="KW-0812">Transmembrane</keyword>
<proteinExistence type="predicted"/>
<sequence>MSSAFIIALVIGGIFALLLVGYLSNQHEKNKLERARRRSTLAERQARLASLSDTLPGQYLNVSLKQGLHELELGFIKEFLKEVPDDKKMRTREEALRERIAEGAAYELANTTVALHSEEQVKEVRFQLESLYAQLRRAHQEGLLPAENARQWLSHLQDQLVNLYLDYFHTAGQNHLQRGLPRQARLVFERAVGLIKRQKNLQPFKERLQGFQALLEKTNRIVMEHDQKASAQASELSESMTGDDEDLWKKKQMYD</sequence>
<dbReference type="OrthoDB" id="6199153at2"/>
<evidence type="ECO:0000256" key="1">
    <source>
        <dbReference type="SAM" id="MobiDB-lite"/>
    </source>
</evidence>
<feature type="region of interest" description="Disordered" evidence="1">
    <location>
        <begin position="227"/>
        <end position="255"/>
    </location>
</feature>
<evidence type="ECO:0000313" key="4">
    <source>
        <dbReference type="Proteomes" id="UP000294575"/>
    </source>
</evidence>
<evidence type="ECO:0000256" key="2">
    <source>
        <dbReference type="SAM" id="Phobius"/>
    </source>
</evidence>
<dbReference type="RefSeq" id="WP_101496781.1">
    <property type="nucleotide sequence ID" value="NZ_LNJZ01000007.1"/>
</dbReference>
<dbReference type="Proteomes" id="UP000294575">
    <property type="component" value="Unassembled WGS sequence"/>
</dbReference>
<evidence type="ECO:0000313" key="3">
    <source>
        <dbReference type="EMBL" id="TDQ40076.1"/>
    </source>
</evidence>
<protein>
    <submittedName>
        <fullName evidence="3">Uncharacterized protein</fullName>
    </submittedName>
</protein>
<name>A0A4R6U339_9GAMM</name>
<feature type="transmembrane region" description="Helical" evidence="2">
    <location>
        <begin position="6"/>
        <end position="24"/>
    </location>
</feature>
<feature type="compositionally biased region" description="Polar residues" evidence="1">
    <location>
        <begin position="229"/>
        <end position="240"/>
    </location>
</feature>
<gene>
    <name evidence="3" type="ORF">DFQ45_101209</name>
</gene>
<keyword evidence="4" id="KW-1185">Reference proteome</keyword>
<comment type="caution">
    <text evidence="3">The sequence shown here is derived from an EMBL/GenBank/DDBJ whole genome shotgun (WGS) entry which is preliminary data.</text>
</comment>
<keyword evidence="2" id="KW-1133">Transmembrane helix</keyword>
<reference evidence="3 4" key="1">
    <citation type="submission" date="2019-03" db="EMBL/GenBank/DDBJ databases">
        <title>Genomic Encyclopedia of Type Strains, Phase IV (KMG-IV): sequencing the most valuable type-strain genomes for metagenomic binning, comparative biology and taxonomic classification.</title>
        <authorList>
            <person name="Goeker M."/>
        </authorList>
    </citation>
    <scope>NUCLEOTIDE SEQUENCE [LARGE SCALE GENOMIC DNA]</scope>
    <source>
        <strain evidence="3 4">DSM 28679</strain>
    </source>
</reference>
<keyword evidence="2" id="KW-0472">Membrane</keyword>
<accession>A0A4R6U339</accession>
<dbReference type="AlphaFoldDB" id="A0A4R6U339"/>